<dbReference type="Gene3D" id="1.10.630.10">
    <property type="entry name" value="Cytochrome P450"/>
    <property type="match status" value="1"/>
</dbReference>
<evidence type="ECO:0000256" key="8">
    <source>
        <dbReference type="ARBA" id="ARBA00022824"/>
    </source>
</evidence>
<evidence type="ECO:0000256" key="6">
    <source>
        <dbReference type="ARBA" id="ARBA00022617"/>
    </source>
</evidence>
<keyword evidence="16" id="KW-1133">Transmembrane helix</keyword>
<dbReference type="GO" id="GO:0005506">
    <property type="term" value="F:iron ion binding"/>
    <property type="evidence" value="ECO:0007669"/>
    <property type="project" value="InterPro"/>
</dbReference>
<dbReference type="InterPro" id="IPR050476">
    <property type="entry name" value="Insect_CytP450_Detox"/>
</dbReference>
<sequence length="509" mass="59162">MFTTSSVCGDLIALFTTFCVIFITYFKWQYQYWQKRNLQYLKPSMPLGTPAVTSDLKQHLGIKLKQVYDIMKEKKWKHGGVYIFHQPVYVVTDLDYLKNIMSRDFQYFSDRGMYYNEKADPITGHLFHIGGPKWKNLRRKFTPTFTSGKMKMMFQTLLDCEVNLRKQIELSCNKQDPIDIKEVLGCFTTDIIGSCAFGLDCNSFKEENSPFRVYGRKVFERSFSRILKRRFASNLPNLAKLLNISLVPKDISHFFIDLVKNTVEYRGKNKIVRNDFLQLLIDLKTEDDKESSNQDGTSLTIEEIAAQSFVFFIAGFETSSTTMTFALYELARNQHIQDKVREEINTVLEKHEGKITYDAIQEMKYLEQVINEALRMYPPASLLSRKCVKDYKIPDSDVILEKGMVVLIPILGIHHDKEYYPDPEKFDPNRFSEENKSLRHSYTHIPFGEGPRICIGLRFGIMQSKVGLVSLLKNFKFTINQKTQEPLEMKVNSLVLATKGEIWLNAHKI</sequence>
<evidence type="ECO:0000256" key="9">
    <source>
        <dbReference type="ARBA" id="ARBA00022848"/>
    </source>
</evidence>
<keyword evidence="6 14" id="KW-0349">Heme</keyword>
<dbReference type="PANTHER" id="PTHR24292:SF100">
    <property type="entry name" value="CYTOCHROME P450 6A16, ISOFORM B-RELATED"/>
    <property type="match status" value="1"/>
</dbReference>
<keyword evidence="7 14" id="KW-0479">Metal-binding</keyword>
<keyword evidence="8" id="KW-0256">Endoplasmic reticulum</keyword>
<evidence type="ECO:0000256" key="11">
    <source>
        <dbReference type="ARBA" id="ARBA00023004"/>
    </source>
</evidence>
<comment type="similarity">
    <text evidence="5 15">Belongs to the cytochrome P450 family.</text>
</comment>
<keyword evidence="13 16" id="KW-0472">Membrane</keyword>
<dbReference type="GO" id="GO:0020037">
    <property type="term" value="F:heme binding"/>
    <property type="evidence" value="ECO:0007669"/>
    <property type="project" value="InterPro"/>
</dbReference>
<evidence type="ECO:0000256" key="5">
    <source>
        <dbReference type="ARBA" id="ARBA00010617"/>
    </source>
</evidence>
<evidence type="ECO:0000256" key="2">
    <source>
        <dbReference type="ARBA" id="ARBA00003690"/>
    </source>
</evidence>
<evidence type="ECO:0000256" key="16">
    <source>
        <dbReference type="SAM" id="Phobius"/>
    </source>
</evidence>
<evidence type="ECO:0000256" key="10">
    <source>
        <dbReference type="ARBA" id="ARBA00023002"/>
    </source>
</evidence>
<evidence type="ECO:0000256" key="7">
    <source>
        <dbReference type="ARBA" id="ARBA00022723"/>
    </source>
</evidence>
<evidence type="ECO:0000256" key="14">
    <source>
        <dbReference type="PIRSR" id="PIRSR602403-1"/>
    </source>
</evidence>
<name>A0A7D6EKM7_TRICF</name>
<accession>A0A7D6EKM7</accession>
<organism evidence="17">
    <name type="scientific">Tribolium confusum</name>
    <name type="common">Confused flour beetle</name>
    <dbReference type="NCBI Taxonomy" id="7071"/>
    <lineage>
        <taxon>Eukaryota</taxon>
        <taxon>Metazoa</taxon>
        <taxon>Ecdysozoa</taxon>
        <taxon>Arthropoda</taxon>
        <taxon>Hexapoda</taxon>
        <taxon>Insecta</taxon>
        <taxon>Pterygota</taxon>
        <taxon>Neoptera</taxon>
        <taxon>Endopterygota</taxon>
        <taxon>Coleoptera</taxon>
        <taxon>Polyphaga</taxon>
        <taxon>Cucujiformia</taxon>
        <taxon>Tenebrionidae</taxon>
        <taxon>Tenebrionidae incertae sedis</taxon>
        <taxon>Tribolium</taxon>
    </lineage>
</organism>
<keyword evidence="9" id="KW-0492">Microsome</keyword>
<protein>
    <submittedName>
        <fullName evidence="17">Cytochrome P450</fullName>
    </submittedName>
</protein>
<dbReference type="PROSITE" id="PS00086">
    <property type="entry name" value="CYTOCHROME_P450"/>
    <property type="match status" value="1"/>
</dbReference>
<dbReference type="GO" id="GO:0005789">
    <property type="term" value="C:endoplasmic reticulum membrane"/>
    <property type="evidence" value="ECO:0007669"/>
    <property type="project" value="UniProtKB-SubCell"/>
</dbReference>
<feature type="transmembrane region" description="Helical" evidence="16">
    <location>
        <begin position="12"/>
        <end position="28"/>
    </location>
</feature>
<dbReference type="InterPro" id="IPR001128">
    <property type="entry name" value="Cyt_P450"/>
</dbReference>
<evidence type="ECO:0000256" key="4">
    <source>
        <dbReference type="ARBA" id="ARBA00004406"/>
    </source>
</evidence>
<reference evidence="17" key="1">
    <citation type="submission" date="2019-06" db="EMBL/GenBank/DDBJ databases">
        <title>The roles of cytochrome P450 genes in insecticides detoxification of Tribolium castaneum and T. confusum.</title>
        <authorList>
            <person name="Chen H."/>
            <person name="Chen C."/>
            <person name="Yu Z."/>
            <person name="Silver K."/>
            <person name="Campbell J."/>
            <person name="Arthur F."/>
            <person name="Huang Y."/>
            <person name="Hu F."/>
            <person name="Zhu K.Y."/>
        </authorList>
    </citation>
    <scope>NUCLEOTIDE SEQUENCE</scope>
</reference>
<dbReference type="GO" id="GO:0004497">
    <property type="term" value="F:monooxygenase activity"/>
    <property type="evidence" value="ECO:0007669"/>
    <property type="project" value="UniProtKB-KW"/>
</dbReference>
<dbReference type="FunFam" id="1.10.630.10:FF:000042">
    <property type="entry name" value="Cytochrome P450"/>
    <property type="match status" value="1"/>
</dbReference>
<dbReference type="SUPFAM" id="SSF48264">
    <property type="entry name" value="Cytochrome P450"/>
    <property type="match status" value="1"/>
</dbReference>
<evidence type="ECO:0000256" key="3">
    <source>
        <dbReference type="ARBA" id="ARBA00004174"/>
    </source>
</evidence>
<dbReference type="InterPro" id="IPR017972">
    <property type="entry name" value="Cyt_P450_CS"/>
</dbReference>
<comment type="subcellular location">
    <subcellularLocation>
        <location evidence="4">Endoplasmic reticulum membrane</location>
        <topology evidence="4">Peripheral membrane protein</topology>
    </subcellularLocation>
    <subcellularLocation>
        <location evidence="3">Microsome membrane</location>
        <topology evidence="3">Peripheral membrane protein</topology>
    </subcellularLocation>
</comment>
<evidence type="ECO:0000256" key="12">
    <source>
        <dbReference type="ARBA" id="ARBA00023033"/>
    </source>
</evidence>
<dbReference type="EMBL" id="MN108487">
    <property type="protein sequence ID" value="QLL22070.1"/>
    <property type="molecule type" value="mRNA"/>
</dbReference>
<dbReference type="InterPro" id="IPR036396">
    <property type="entry name" value="Cyt_P450_sf"/>
</dbReference>
<comment type="function">
    <text evidence="2">May be involved in the metabolism of insect hormones and in the breakdown of synthetic insecticides.</text>
</comment>
<dbReference type="Pfam" id="PF00067">
    <property type="entry name" value="p450"/>
    <property type="match status" value="1"/>
</dbReference>
<comment type="cofactor">
    <cofactor evidence="1 14">
        <name>heme</name>
        <dbReference type="ChEBI" id="CHEBI:30413"/>
    </cofactor>
</comment>
<gene>
    <name evidence="17" type="primary">CYP6BK11</name>
</gene>
<keyword evidence="10 15" id="KW-0560">Oxidoreductase</keyword>
<keyword evidence="11 14" id="KW-0408">Iron</keyword>
<proteinExistence type="evidence at transcript level"/>
<dbReference type="PRINTS" id="PR00465">
    <property type="entry name" value="EP450IV"/>
</dbReference>
<dbReference type="PRINTS" id="PR00385">
    <property type="entry name" value="P450"/>
</dbReference>
<dbReference type="AlphaFoldDB" id="A0A7D6EKM7"/>
<dbReference type="CDD" id="cd11056">
    <property type="entry name" value="CYP6-like"/>
    <property type="match status" value="1"/>
</dbReference>
<dbReference type="PANTHER" id="PTHR24292">
    <property type="entry name" value="CYTOCHROME P450"/>
    <property type="match status" value="1"/>
</dbReference>
<feature type="binding site" description="axial binding residue" evidence="14">
    <location>
        <position position="454"/>
    </location>
    <ligand>
        <name>heme</name>
        <dbReference type="ChEBI" id="CHEBI:30413"/>
    </ligand>
    <ligandPart>
        <name>Fe</name>
        <dbReference type="ChEBI" id="CHEBI:18248"/>
    </ligandPart>
</feature>
<keyword evidence="12 15" id="KW-0503">Monooxygenase</keyword>
<keyword evidence="16" id="KW-0812">Transmembrane</keyword>
<evidence type="ECO:0000256" key="15">
    <source>
        <dbReference type="RuleBase" id="RU000461"/>
    </source>
</evidence>
<dbReference type="InterPro" id="IPR002403">
    <property type="entry name" value="Cyt_P450_E_grp-IV"/>
</dbReference>
<dbReference type="GO" id="GO:0016705">
    <property type="term" value="F:oxidoreductase activity, acting on paired donors, with incorporation or reduction of molecular oxygen"/>
    <property type="evidence" value="ECO:0007669"/>
    <property type="project" value="InterPro"/>
</dbReference>
<evidence type="ECO:0000256" key="1">
    <source>
        <dbReference type="ARBA" id="ARBA00001971"/>
    </source>
</evidence>
<evidence type="ECO:0000256" key="13">
    <source>
        <dbReference type="ARBA" id="ARBA00023136"/>
    </source>
</evidence>
<evidence type="ECO:0000313" key="17">
    <source>
        <dbReference type="EMBL" id="QLL22070.1"/>
    </source>
</evidence>